<dbReference type="InterPro" id="IPR025877">
    <property type="entry name" value="MobA-like_NTP_Trfase"/>
</dbReference>
<feature type="binding site" evidence="18">
    <location>
        <position position="343"/>
    </location>
    <ligand>
        <name>UDP-N-acetyl-alpha-D-glucosamine</name>
        <dbReference type="ChEBI" id="CHEBI:57705"/>
    </ligand>
</feature>
<dbReference type="Pfam" id="PF14602">
    <property type="entry name" value="Hexapep_2"/>
    <property type="match status" value="1"/>
</dbReference>
<dbReference type="UniPathway" id="UPA00113">
    <property type="reaction ID" value="UER00532"/>
</dbReference>
<evidence type="ECO:0000256" key="15">
    <source>
        <dbReference type="ARBA" id="ARBA00048247"/>
    </source>
</evidence>
<dbReference type="PANTHER" id="PTHR43584:SF3">
    <property type="entry name" value="BIFUNCTIONAL PROTEIN GLMU"/>
    <property type="match status" value="1"/>
</dbReference>
<dbReference type="PROSITE" id="PS00101">
    <property type="entry name" value="HEXAPEP_TRANSFERASES"/>
    <property type="match status" value="1"/>
</dbReference>
<feature type="binding site" evidence="18">
    <location>
        <position position="354"/>
    </location>
    <ligand>
        <name>UDP-N-acetyl-alpha-D-glucosamine</name>
        <dbReference type="ChEBI" id="CHEBI:57705"/>
    </ligand>
</feature>
<feature type="binding site" evidence="18">
    <location>
        <position position="70"/>
    </location>
    <ligand>
        <name>UDP-N-acetyl-alpha-D-glucosamine</name>
        <dbReference type="ChEBI" id="CHEBI:57705"/>
    </ligand>
</feature>
<evidence type="ECO:0000313" key="21">
    <source>
        <dbReference type="Proteomes" id="UP000186308"/>
    </source>
</evidence>
<comment type="catalytic activity">
    <reaction evidence="15 18">
        <text>alpha-D-glucosamine 1-phosphate + acetyl-CoA = N-acetyl-alpha-D-glucosamine 1-phosphate + CoA + H(+)</text>
        <dbReference type="Rhea" id="RHEA:13725"/>
        <dbReference type="ChEBI" id="CHEBI:15378"/>
        <dbReference type="ChEBI" id="CHEBI:57287"/>
        <dbReference type="ChEBI" id="CHEBI:57288"/>
        <dbReference type="ChEBI" id="CHEBI:57776"/>
        <dbReference type="ChEBI" id="CHEBI:58516"/>
        <dbReference type="EC" id="2.3.1.157"/>
    </reaction>
</comment>
<dbReference type="GO" id="GO:0000287">
    <property type="term" value="F:magnesium ion binding"/>
    <property type="evidence" value="ECO:0007669"/>
    <property type="project" value="UniProtKB-UniRule"/>
</dbReference>
<feature type="binding site" evidence="18">
    <location>
        <position position="22"/>
    </location>
    <ligand>
        <name>UDP-N-acetyl-alpha-D-glucosamine</name>
        <dbReference type="ChEBI" id="CHEBI:57705"/>
    </ligand>
</feature>
<gene>
    <name evidence="18" type="primary">glmU</name>
    <name evidence="20" type="ORF">SAMN05421828_11415</name>
</gene>
<dbReference type="EC" id="2.3.1.157" evidence="18"/>
<feature type="binding site" evidence="18">
    <location>
        <begin position="75"/>
        <end position="76"/>
    </location>
    <ligand>
        <name>UDP-N-acetyl-alpha-D-glucosamine</name>
        <dbReference type="ChEBI" id="CHEBI:57705"/>
    </ligand>
</feature>
<evidence type="ECO:0000256" key="10">
    <source>
        <dbReference type="ARBA" id="ARBA00022960"/>
    </source>
</evidence>
<evidence type="ECO:0000256" key="17">
    <source>
        <dbReference type="ARBA" id="ARBA00049628"/>
    </source>
</evidence>
<evidence type="ECO:0000256" key="12">
    <source>
        <dbReference type="ARBA" id="ARBA00023268"/>
    </source>
</evidence>
<dbReference type="GO" id="GO:0008360">
    <property type="term" value="P:regulation of cell shape"/>
    <property type="evidence" value="ECO:0007669"/>
    <property type="project" value="UniProtKB-KW"/>
</dbReference>
<feature type="region of interest" description="Pyrophosphorylase" evidence="18">
    <location>
        <begin position="1"/>
        <end position="223"/>
    </location>
</feature>
<dbReference type="Gene3D" id="3.90.550.10">
    <property type="entry name" value="Spore Coat Polysaccharide Biosynthesis Protein SpsA, Chain A"/>
    <property type="match status" value="1"/>
</dbReference>
<evidence type="ECO:0000256" key="5">
    <source>
        <dbReference type="ARBA" id="ARBA00022679"/>
    </source>
</evidence>
<comment type="pathway">
    <text evidence="18">Nucleotide-sugar biosynthesis; UDP-N-acetyl-alpha-D-glucosamine biosynthesis; UDP-N-acetyl-alpha-D-glucosamine from N-acetyl-alpha-D-glucosamine 1-phosphate: step 1/1.</text>
</comment>
<comment type="subunit">
    <text evidence="18">Homotrimer.</text>
</comment>
<feature type="binding site" evidence="18">
    <location>
        <position position="98"/>
    </location>
    <ligand>
        <name>Mg(2+)</name>
        <dbReference type="ChEBI" id="CHEBI:18420"/>
    </ligand>
</feature>
<protein>
    <recommendedName>
        <fullName evidence="18">Bifunctional protein GlmU</fullName>
    </recommendedName>
    <domain>
        <recommendedName>
            <fullName evidence="18">UDP-N-acetylglucosamine pyrophosphorylase</fullName>
            <ecNumber evidence="18">2.7.7.23</ecNumber>
        </recommendedName>
        <alternativeName>
            <fullName evidence="18">N-acetylglucosamine-1-phosphate uridyltransferase</fullName>
        </alternativeName>
    </domain>
    <domain>
        <recommendedName>
            <fullName evidence="18">Glucosamine-1-phosphate N-acetyltransferase</fullName>
            <ecNumber evidence="18">2.3.1.157</ecNumber>
        </recommendedName>
    </domain>
</protein>
<comment type="similarity">
    <text evidence="3 18">In the N-terminal section; belongs to the N-acetylglucosamine-1-phosphate uridyltransferase family.</text>
</comment>
<dbReference type="HAMAP" id="MF_01631">
    <property type="entry name" value="GlmU"/>
    <property type="match status" value="1"/>
</dbReference>
<evidence type="ECO:0000256" key="8">
    <source>
        <dbReference type="ARBA" id="ARBA00022737"/>
    </source>
</evidence>
<dbReference type="GO" id="GO:0003977">
    <property type="term" value="F:UDP-N-acetylglucosamine diphosphorylase activity"/>
    <property type="evidence" value="ECO:0007669"/>
    <property type="project" value="UniProtKB-UniRule"/>
</dbReference>
<dbReference type="Gene3D" id="2.160.10.10">
    <property type="entry name" value="Hexapeptide repeat proteins"/>
    <property type="match status" value="1"/>
</dbReference>
<dbReference type="NCBIfam" id="NF010933">
    <property type="entry name" value="PRK14353.1"/>
    <property type="match status" value="1"/>
</dbReference>
<comment type="caution">
    <text evidence="20">The sequence shown here is derived from an EMBL/GenBank/DDBJ whole genome shotgun (WGS) entry which is preliminary data.</text>
</comment>
<evidence type="ECO:0000256" key="18">
    <source>
        <dbReference type="HAMAP-Rule" id="MF_01631"/>
    </source>
</evidence>
<feature type="region of interest" description="Linker" evidence="18">
    <location>
        <begin position="224"/>
        <end position="244"/>
    </location>
</feature>
<feature type="binding site" evidence="18">
    <location>
        <position position="328"/>
    </location>
    <ligand>
        <name>UDP-N-acetyl-alpha-D-glucosamine</name>
        <dbReference type="ChEBI" id="CHEBI:57705"/>
    </ligand>
</feature>
<dbReference type="InterPro" id="IPR001451">
    <property type="entry name" value="Hexapep"/>
</dbReference>
<feature type="binding site" evidence="18">
    <location>
        <position position="382"/>
    </location>
    <ligand>
        <name>acetyl-CoA</name>
        <dbReference type="ChEBI" id="CHEBI:57288"/>
    </ligand>
</feature>
<feature type="binding site" evidence="18">
    <location>
        <position position="221"/>
    </location>
    <ligand>
        <name>Mg(2+)</name>
        <dbReference type="ChEBI" id="CHEBI:18420"/>
    </ligand>
</feature>
<evidence type="ECO:0000256" key="7">
    <source>
        <dbReference type="ARBA" id="ARBA00022723"/>
    </source>
</evidence>
<feature type="region of interest" description="N-acetyltransferase" evidence="18">
    <location>
        <begin position="245"/>
        <end position="437"/>
    </location>
</feature>
<feature type="binding site" evidence="18">
    <location>
        <position position="357"/>
    </location>
    <ligand>
        <name>acetyl-CoA</name>
        <dbReference type="ChEBI" id="CHEBI:57288"/>
    </ligand>
</feature>
<dbReference type="SUPFAM" id="SSF51161">
    <property type="entry name" value="Trimeric LpxA-like enzymes"/>
    <property type="match status" value="1"/>
</dbReference>
<keyword evidence="10 18" id="KW-0133">Cell shape</keyword>
<organism evidence="20 21">
    <name type="scientific">Acidiphilium rubrum</name>
    <dbReference type="NCBI Taxonomy" id="526"/>
    <lineage>
        <taxon>Bacteria</taxon>
        <taxon>Pseudomonadati</taxon>
        <taxon>Pseudomonadota</taxon>
        <taxon>Alphaproteobacteria</taxon>
        <taxon>Acetobacterales</taxon>
        <taxon>Acidocellaceae</taxon>
        <taxon>Acidiphilium</taxon>
    </lineage>
</organism>
<evidence type="ECO:0000256" key="3">
    <source>
        <dbReference type="ARBA" id="ARBA00007947"/>
    </source>
</evidence>
<evidence type="ECO:0000256" key="9">
    <source>
        <dbReference type="ARBA" id="ARBA00022842"/>
    </source>
</evidence>
<comment type="catalytic activity">
    <reaction evidence="16 18">
        <text>N-acetyl-alpha-D-glucosamine 1-phosphate + UTP + H(+) = UDP-N-acetyl-alpha-D-glucosamine + diphosphate</text>
        <dbReference type="Rhea" id="RHEA:13509"/>
        <dbReference type="ChEBI" id="CHEBI:15378"/>
        <dbReference type="ChEBI" id="CHEBI:33019"/>
        <dbReference type="ChEBI" id="CHEBI:46398"/>
        <dbReference type="ChEBI" id="CHEBI:57705"/>
        <dbReference type="ChEBI" id="CHEBI:57776"/>
        <dbReference type="EC" id="2.7.7.23"/>
    </reaction>
</comment>
<keyword evidence="13 18" id="KW-0012">Acyltransferase</keyword>
<dbReference type="InterPro" id="IPR050065">
    <property type="entry name" value="GlmU-like"/>
</dbReference>
<comment type="function">
    <text evidence="17 18">Catalyzes the last two sequential reactions in the de novo biosynthetic pathway for UDP-N-acetylglucosamine (UDP-GlcNAc). The C-terminal domain catalyzes the transfer of acetyl group from acetyl coenzyme A to glucosamine-1-phosphate (GlcN-1-P) to produce N-acetylglucosamine-1-phosphate (GlcNAc-1-P), which is converted into UDP-GlcNAc by the transfer of uridine 5-monophosphate (from uridine 5-triphosphate), a reaction catalyzed by the N-terminal domain.</text>
</comment>
<evidence type="ECO:0000256" key="2">
    <source>
        <dbReference type="ARBA" id="ARBA00007707"/>
    </source>
</evidence>
<comment type="pathway">
    <text evidence="18">Nucleotide-sugar biosynthesis; UDP-N-acetyl-alpha-D-glucosamine biosynthesis; N-acetyl-alpha-D-glucosamine 1-phosphate from alpha-D-glucosamine 6-phosphate (route II): step 2/2.</text>
</comment>
<evidence type="ECO:0000256" key="11">
    <source>
        <dbReference type="ARBA" id="ARBA00022984"/>
    </source>
</evidence>
<dbReference type="GO" id="GO:0000902">
    <property type="term" value="P:cell morphogenesis"/>
    <property type="evidence" value="ECO:0007669"/>
    <property type="project" value="UniProtKB-UniRule"/>
</dbReference>
<dbReference type="NCBIfam" id="TIGR01173">
    <property type="entry name" value="glmU"/>
    <property type="match status" value="1"/>
</dbReference>
<feature type="binding site" evidence="18">
    <location>
        <position position="400"/>
    </location>
    <ligand>
        <name>acetyl-CoA</name>
        <dbReference type="ChEBI" id="CHEBI:57288"/>
    </ligand>
</feature>
<evidence type="ECO:0000256" key="16">
    <source>
        <dbReference type="ARBA" id="ARBA00048493"/>
    </source>
</evidence>
<dbReference type="EMBL" id="FTNE01000014">
    <property type="protein sequence ID" value="SIR03894.1"/>
    <property type="molecule type" value="Genomic_DNA"/>
</dbReference>
<keyword evidence="12 18" id="KW-0511">Multifunctional enzyme</keyword>
<feature type="binding site" evidence="18">
    <location>
        <begin position="363"/>
        <end position="364"/>
    </location>
    <ligand>
        <name>acetyl-CoA</name>
        <dbReference type="ChEBI" id="CHEBI:57288"/>
    </ligand>
</feature>
<feature type="binding site" evidence="18">
    <location>
        <position position="310"/>
    </location>
    <ligand>
        <name>UDP-N-acetyl-alpha-D-glucosamine</name>
        <dbReference type="ChEBI" id="CHEBI:57705"/>
    </ligand>
</feature>
<dbReference type="GO" id="GO:0009252">
    <property type="term" value="P:peptidoglycan biosynthetic process"/>
    <property type="evidence" value="ECO:0007669"/>
    <property type="project" value="UniProtKB-UniRule"/>
</dbReference>
<keyword evidence="5 18" id="KW-0808">Transferase</keyword>
<feature type="binding site" evidence="18">
    <location>
        <begin position="8"/>
        <end position="11"/>
    </location>
    <ligand>
        <name>UDP-N-acetyl-alpha-D-glucosamine</name>
        <dbReference type="ChEBI" id="CHEBI:57705"/>
    </ligand>
</feature>
<keyword evidence="6 18" id="KW-0548">Nucleotidyltransferase</keyword>
<feature type="binding site" evidence="18">
    <location>
        <position position="221"/>
    </location>
    <ligand>
        <name>UDP-N-acetyl-alpha-D-glucosamine</name>
        <dbReference type="ChEBI" id="CHEBI:57705"/>
    </ligand>
</feature>
<dbReference type="CDD" id="cd03353">
    <property type="entry name" value="LbH_GlmU_C"/>
    <property type="match status" value="1"/>
</dbReference>
<feature type="domain" description="MobA-like NTP transferase" evidence="19">
    <location>
        <begin position="5"/>
        <end position="116"/>
    </location>
</feature>
<keyword evidence="4 18" id="KW-0963">Cytoplasm</keyword>
<dbReference type="Pfam" id="PF12804">
    <property type="entry name" value="NTP_transf_3"/>
    <property type="match status" value="1"/>
</dbReference>
<keyword evidence="14 18" id="KW-0961">Cell wall biogenesis/degradation</keyword>
<feature type="binding site" evidence="18">
    <location>
        <position position="135"/>
    </location>
    <ligand>
        <name>UDP-N-acetyl-alpha-D-glucosamine</name>
        <dbReference type="ChEBI" id="CHEBI:57705"/>
    </ligand>
</feature>
<comment type="pathway">
    <text evidence="18">Bacterial outer membrane biogenesis; LPS lipid A biosynthesis.</text>
</comment>
<keyword evidence="8 18" id="KW-0677">Repeat</keyword>
<dbReference type="SUPFAM" id="SSF53448">
    <property type="entry name" value="Nucleotide-diphospho-sugar transferases"/>
    <property type="match status" value="1"/>
</dbReference>
<dbReference type="GO" id="GO:0005737">
    <property type="term" value="C:cytoplasm"/>
    <property type="evidence" value="ECO:0007669"/>
    <property type="project" value="UniProtKB-SubCell"/>
</dbReference>
<comment type="subcellular location">
    <subcellularLocation>
        <location evidence="1 18">Cytoplasm</location>
    </subcellularLocation>
</comment>
<evidence type="ECO:0000259" key="19">
    <source>
        <dbReference type="Pfam" id="PF12804"/>
    </source>
</evidence>
<dbReference type="InterPro" id="IPR018357">
    <property type="entry name" value="Hexapep_transf_CS"/>
</dbReference>
<dbReference type="EC" id="2.7.7.23" evidence="18"/>
<feature type="binding site" evidence="18">
    <location>
        <position position="149"/>
    </location>
    <ligand>
        <name>UDP-N-acetyl-alpha-D-glucosamine</name>
        <dbReference type="ChEBI" id="CHEBI:57705"/>
    </ligand>
</feature>
<dbReference type="OrthoDB" id="9775031at2"/>
<dbReference type="GO" id="GO:0071555">
    <property type="term" value="P:cell wall organization"/>
    <property type="evidence" value="ECO:0007669"/>
    <property type="project" value="UniProtKB-KW"/>
</dbReference>
<dbReference type="InterPro" id="IPR029044">
    <property type="entry name" value="Nucleotide-diphossugar_trans"/>
</dbReference>
<dbReference type="RefSeq" id="WP_029311803.1">
    <property type="nucleotide sequence ID" value="NZ_FTNE01000014.1"/>
</dbReference>
<dbReference type="AlphaFoldDB" id="A0A8G2CLI8"/>
<dbReference type="InterPro" id="IPR011004">
    <property type="entry name" value="Trimer_LpxA-like_sf"/>
</dbReference>
<dbReference type="GO" id="GO:0016020">
    <property type="term" value="C:membrane"/>
    <property type="evidence" value="ECO:0007669"/>
    <property type="project" value="GOC"/>
</dbReference>
<keyword evidence="7 18" id="KW-0479">Metal-binding</keyword>
<dbReference type="GO" id="GO:0019134">
    <property type="term" value="F:glucosamine-1-phosphate N-acetyltransferase activity"/>
    <property type="evidence" value="ECO:0007669"/>
    <property type="project" value="UniProtKB-UniRule"/>
</dbReference>
<accession>A0A8G2CLI8</accession>
<name>A0A8G2CLI8_ACIRU</name>
<evidence type="ECO:0000256" key="13">
    <source>
        <dbReference type="ARBA" id="ARBA00023315"/>
    </source>
</evidence>
<reference evidence="20 21" key="1">
    <citation type="submission" date="2017-01" db="EMBL/GenBank/DDBJ databases">
        <authorList>
            <person name="Varghese N."/>
            <person name="Submissions S."/>
        </authorList>
    </citation>
    <scope>NUCLEOTIDE SEQUENCE [LARGE SCALE GENOMIC DNA]</scope>
    <source>
        <strain evidence="20 21">ATCC 35905</strain>
    </source>
</reference>
<dbReference type="GO" id="GO:0006048">
    <property type="term" value="P:UDP-N-acetylglucosamine biosynthetic process"/>
    <property type="evidence" value="ECO:0007669"/>
    <property type="project" value="UniProtKB-UniPathway"/>
</dbReference>
<evidence type="ECO:0000256" key="1">
    <source>
        <dbReference type="ARBA" id="ARBA00004496"/>
    </source>
</evidence>
<proteinExistence type="inferred from homology"/>
<evidence type="ECO:0000256" key="4">
    <source>
        <dbReference type="ARBA" id="ARBA00022490"/>
    </source>
</evidence>
<evidence type="ECO:0000256" key="14">
    <source>
        <dbReference type="ARBA" id="ARBA00023316"/>
    </source>
</evidence>
<sequence length="437" mass="45144">MDTVVIILAAGLGTRMKSALPKVLHPLAGTPMLNHLISACKPVFDRIVVVTGPDMPNVAASAAPHQVVVQHERHGTADAAMAAAALFGTGIVTIIYGDNPLLTSDTLAQLGRQLSAGTIGMSLLATRPTDPGTFGRIVGAAGFATRIVEYADASEQERTIDLCNAGGFTAHADDMLRWLKQIGNRNSKGEYYLTDIVKVANADARPVAVVEAPWDECRGVNSRAELAVAEAVIQARLRRAALDAGVTLIAPETVFLSADTMIAPDVTIEPHVVCGRGVSIASGAVIRAFSHLEGCTIGTGAIIGPYARIRPGSVVDEAAHVGNFVELKATHLGAGAKANHLTYLGDTTIGARSNIGAGTITCNYDGQSKHRTTVGSNVFVGSNVALVAPISVGDGAVIGAGSVITSEVEAGALAIGRARQINKPGGAARYKRAKDKS</sequence>
<dbReference type="InterPro" id="IPR038009">
    <property type="entry name" value="GlmU_C_LbH"/>
</dbReference>
<evidence type="ECO:0000313" key="20">
    <source>
        <dbReference type="EMBL" id="SIR03894.1"/>
    </source>
</evidence>
<dbReference type="PANTHER" id="PTHR43584">
    <property type="entry name" value="NUCLEOTIDYL TRANSFERASE"/>
    <property type="match status" value="1"/>
</dbReference>
<keyword evidence="9 18" id="KW-0460">Magnesium</keyword>
<dbReference type="GO" id="GO:0009245">
    <property type="term" value="P:lipid A biosynthetic process"/>
    <property type="evidence" value="ECO:0007669"/>
    <property type="project" value="UniProtKB-UniRule"/>
</dbReference>
<dbReference type="InterPro" id="IPR005882">
    <property type="entry name" value="Bifunctional_GlmU"/>
</dbReference>
<keyword evidence="21" id="KW-1185">Reference proteome</keyword>
<feature type="active site" description="Proton acceptor" evidence="18">
    <location>
        <position position="340"/>
    </location>
</feature>
<dbReference type="Proteomes" id="UP000186308">
    <property type="component" value="Unassembled WGS sequence"/>
</dbReference>
<evidence type="ECO:0000256" key="6">
    <source>
        <dbReference type="ARBA" id="ARBA00022695"/>
    </source>
</evidence>
<keyword evidence="11 18" id="KW-0573">Peptidoglycan synthesis</keyword>
<feature type="binding site" evidence="18">
    <location>
        <position position="164"/>
    </location>
    <ligand>
        <name>UDP-N-acetyl-alpha-D-glucosamine</name>
        <dbReference type="ChEBI" id="CHEBI:57705"/>
    </ligand>
</feature>
<feature type="binding site" evidence="18">
    <location>
        <begin position="96"/>
        <end position="98"/>
    </location>
    <ligand>
        <name>UDP-N-acetyl-alpha-D-glucosamine</name>
        <dbReference type="ChEBI" id="CHEBI:57705"/>
    </ligand>
</feature>
<comment type="cofactor">
    <cofactor evidence="18">
        <name>Mg(2+)</name>
        <dbReference type="ChEBI" id="CHEBI:18420"/>
    </cofactor>
    <text evidence="18">Binds 1 Mg(2+) ion per subunit.</text>
</comment>
<dbReference type="UniPathway" id="UPA00973"/>
<comment type="similarity">
    <text evidence="2 18">In the C-terminal section; belongs to the transferase hexapeptide repeat family.</text>
</comment>
<feature type="binding site" evidence="18">
    <location>
        <position position="417"/>
    </location>
    <ligand>
        <name>acetyl-CoA</name>
        <dbReference type="ChEBI" id="CHEBI:57288"/>
    </ligand>
</feature>